<dbReference type="VEuPathDB" id="VectorBase:AFUN2_001219"/>
<dbReference type="AlphaFoldDB" id="A0A182RIX0"/>
<dbReference type="GO" id="GO:0005667">
    <property type="term" value="C:transcription regulator complex"/>
    <property type="evidence" value="ECO:0007669"/>
    <property type="project" value="TreeGrafter"/>
</dbReference>
<keyword evidence="6" id="KW-0805">Transcription regulation</keyword>
<dbReference type="VEuPathDB" id="VectorBase:AFUN006186"/>
<dbReference type="GeneID" id="125763807"/>
<evidence type="ECO:0000256" key="8">
    <source>
        <dbReference type="ARBA" id="ARBA00023163"/>
    </source>
</evidence>
<dbReference type="PROSITE" id="PS50157">
    <property type="entry name" value="ZINC_FINGER_C2H2_2"/>
    <property type="match status" value="8"/>
</dbReference>
<keyword evidence="2 11" id="KW-0479">Metal-binding</keyword>
<evidence type="ECO:0000259" key="12">
    <source>
        <dbReference type="PROSITE" id="PS50157"/>
    </source>
</evidence>
<feature type="binding site" evidence="11">
    <location>
        <position position="11"/>
    </location>
    <ligand>
        <name>Zn(2+)</name>
        <dbReference type="ChEBI" id="CHEBI:29105"/>
    </ligand>
</feature>
<dbReference type="FunFam" id="3.30.160.60:FF:001485">
    <property type="entry name" value="Krueppel-related zinc finger protein"/>
    <property type="match status" value="1"/>
</dbReference>
<feature type="binding site" evidence="11">
    <location>
        <position position="14"/>
    </location>
    <ligand>
        <name>Zn(2+)</name>
        <dbReference type="ChEBI" id="CHEBI:29105"/>
    </ligand>
</feature>
<evidence type="ECO:0000256" key="7">
    <source>
        <dbReference type="ARBA" id="ARBA00023125"/>
    </source>
</evidence>
<evidence type="ECO:0000313" key="14">
    <source>
        <dbReference type="EnsemblMetazoa" id="AFUN006186-PA"/>
    </source>
</evidence>
<dbReference type="Gene3D" id="3.30.160.60">
    <property type="entry name" value="Classic Zinc Finger"/>
    <property type="match status" value="7"/>
</dbReference>
<dbReference type="OrthoDB" id="9439903at2759"/>
<dbReference type="PANTHER" id="PTHR14003:SF23">
    <property type="entry name" value="ZINC FINGER PROTEIN 143"/>
    <property type="match status" value="1"/>
</dbReference>
<dbReference type="Gene3D" id="3.40.1800.20">
    <property type="match status" value="1"/>
</dbReference>
<feature type="domain" description="C2H2-type" evidence="12">
    <location>
        <begin position="448"/>
        <end position="475"/>
    </location>
</feature>
<dbReference type="InterPro" id="IPR012934">
    <property type="entry name" value="Znf_AD"/>
</dbReference>
<proteinExistence type="predicted"/>
<dbReference type="Pfam" id="PF13912">
    <property type="entry name" value="zf-C2H2_6"/>
    <property type="match status" value="1"/>
</dbReference>
<dbReference type="RefSeq" id="XP_049283300.1">
    <property type="nucleotide sequence ID" value="XM_049427343.1"/>
</dbReference>
<dbReference type="EnsemblMetazoa" id="AFUN006186-RA">
    <property type="protein sequence ID" value="AFUN006186-PA"/>
    <property type="gene ID" value="AFUN006186"/>
</dbReference>
<dbReference type="GO" id="GO:0000981">
    <property type="term" value="F:DNA-binding transcription factor activity, RNA polymerase II-specific"/>
    <property type="evidence" value="ECO:0007669"/>
    <property type="project" value="TreeGrafter"/>
</dbReference>
<evidence type="ECO:0000256" key="4">
    <source>
        <dbReference type="ARBA" id="ARBA00022771"/>
    </source>
</evidence>
<evidence type="ECO:0000256" key="5">
    <source>
        <dbReference type="ARBA" id="ARBA00022833"/>
    </source>
</evidence>
<dbReference type="SMART" id="SM00868">
    <property type="entry name" value="zf-AD"/>
    <property type="match status" value="1"/>
</dbReference>
<keyword evidence="5 11" id="KW-0862">Zinc</keyword>
<keyword evidence="7" id="KW-0238">DNA-binding</keyword>
<dbReference type="SMART" id="SM00355">
    <property type="entry name" value="ZnF_C2H2"/>
    <property type="match status" value="8"/>
</dbReference>
<dbReference type="GO" id="GO:0031519">
    <property type="term" value="C:PcG protein complex"/>
    <property type="evidence" value="ECO:0007669"/>
    <property type="project" value="TreeGrafter"/>
</dbReference>
<feature type="domain" description="C2H2-type" evidence="12">
    <location>
        <begin position="420"/>
        <end position="447"/>
    </location>
</feature>
<feature type="binding site" evidence="11">
    <location>
        <position position="61"/>
    </location>
    <ligand>
        <name>Zn(2+)</name>
        <dbReference type="ChEBI" id="CHEBI:29105"/>
    </ligand>
</feature>
<feature type="domain" description="C2H2-type" evidence="12">
    <location>
        <begin position="476"/>
        <end position="503"/>
    </location>
</feature>
<evidence type="ECO:0000256" key="11">
    <source>
        <dbReference type="PROSITE-ProRule" id="PRU01263"/>
    </source>
</evidence>
<evidence type="ECO:0000256" key="1">
    <source>
        <dbReference type="ARBA" id="ARBA00004123"/>
    </source>
</evidence>
<evidence type="ECO:0000256" key="10">
    <source>
        <dbReference type="PROSITE-ProRule" id="PRU00042"/>
    </source>
</evidence>
<dbReference type="FunFam" id="3.30.160.60:FF:000446">
    <property type="entry name" value="Zinc finger protein"/>
    <property type="match status" value="1"/>
</dbReference>
<dbReference type="SUPFAM" id="SSF57716">
    <property type="entry name" value="Glucocorticoid receptor-like (DNA-binding domain)"/>
    <property type="match status" value="1"/>
</dbReference>
<keyword evidence="9" id="KW-0539">Nucleus</keyword>
<dbReference type="GO" id="GO:0030674">
    <property type="term" value="F:protein-macromolecule adaptor activity"/>
    <property type="evidence" value="ECO:0007669"/>
    <property type="project" value="UniProtKB-ARBA"/>
</dbReference>
<dbReference type="FunFam" id="3.30.160.60:FF:000145">
    <property type="entry name" value="Zinc finger protein 574"/>
    <property type="match status" value="1"/>
</dbReference>
<dbReference type="Pfam" id="PF07776">
    <property type="entry name" value="zf-AD"/>
    <property type="match status" value="1"/>
</dbReference>
<feature type="domain" description="C2H2-type" evidence="12">
    <location>
        <begin position="285"/>
        <end position="314"/>
    </location>
</feature>
<feature type="domain" description="C2H2-type" evidence="12">
    <location>
        <begin position="392"/>
        <end position="419"/>
    </location>
</feature>
<dbReference type="PROSITE" id="PS51915">
    <property type="entry name" value="ZAD"/>
    <property type="match status" value="1"/>
</dbReference>
<evidence type="ECO:0000256" key="6">
    <source>
        <dbReference type="ARBA" id="ARBA00023015"/>
    </source>
</evidence>
<reference evidence="14" key="1">
    <citation type="submission" date="2020-05" db="UniProtKB">
        <authorList>
            <consortium name="EnsemblMetazoa"/>
        </authorList>
    </citation>
    <scope>IDENTIFICATION</scope>
    <source>
        <strain evidence="14">FUMOZ</strain>
    </source>
</reference>
<dbReference type="Pfam" id="PF00096">
    <property type="entry name" value="zf-C2H2"/>
    <property type="match status" value="6"/>
</dbReference>
<evidence type="ECO:0000256" key="2">
    <source>
        <dbReference type="ARBA" id="ARBA00022723"/>
    </source>
</evidence>
<keyword evidence="4 10" id="KW-0863">Zinc-finger</keyword>
<comment type="subcellular location">
    <subcellularLocation>
        <location evidence="1">Nucleus</location>
    </subcellularLocation>
</comment>
<dbReference type="FunFam" id="3.30.160.60:FF:000688">
    <property type="entry name" value="zinc finger protein 197 isoform X1"/>
    <property type="match status" value="1"/>
</dbReference>
<protein>
    <recommendedName>
        <fullName evidence="15">Protein krueppel</fullName>
    </recommendedName>
</protein>
<dbReference type="InterPro" id="IPR013087">
    <property type="entry name" value="Znf_C2H2_type"/>
</dbReference>
<name>A0A182RIX0_ANOFN</name>
<keyword evidence="3" id="KW-0677">Repeat</keyword>
<feature type="domain" description="ZAD" evidence="13">
    <location>
        <begin position="9"/>
        <end position="85"/>
    </location>
</feature>
<dbReference type="KEGG" id="afun:125763807"/>
<dbReference type="PANTHER" id="PTHR14003">
    <property type="entry name" value="TRANSCRIPTIONAL REPRESSOR PROTEIN YY"/>
    <property type="match status" value="1"/>
</dbReference>
<organism evidence="14">
    <name type="scientific">Anopheles funestus</name>
    <name type="common">African malaria mosquito</name>
    <dbReference type="NCBI Taxonomy" id="62324"/>
    <lineage>
        <taxon>Eukaryota</taxon>
        <taxon>Metazoa</taxon>
        <taxon>Ecdysozoa</taxon>
        <taxon>Arthropoda</taxon>
        <taxon>Hexapoda</taxon>
        <taxon>Insecta</taxon>
        <taxon>Pterygota</taxon>
        <taxon>Neoptera</taxon>
        <taxon>Endopterygota</taxon>
        <taxon>Diptera</taxon>
        <taxon>Nematocera</taxon>
        <taxon>Culicoidea</taxon>
        <taxon>Culicidae</taxon>
        <taxon>Anophelinae</taxon>
        <taxon>Anopheles</taxon>
    </lineage>
</organism>
<dbReference type="SUPFAM" id="SSF57667">
    <property type="entry name" value="beta-beta-alpha zinc fingers"/>
    <property type="match status" value="4"/>
</dbReference>
<dbReference type="InterPro" id="IPR036236">
    <property type="entry name" value="Znf_C2H2_sf"/>
</dbReference>
<evidence type="ECO:0000256" key="3">
    <source>
        <dbReference type="ARBA" id="ARBA00022737"/>
    </source>
</evidence>
<feature type="domain" description="C2H2-type" evidence="12">
    <location>
        <begin position="260"/>
        <end position="282"/>
    </location>
</feature>
<feature type="binding site" evidence="11">
    <location>
        <position position="58"/>
    </location>
    <ligand>
        <name>Zn(2+)</name>
        <dbReference type="ChEBI" id="CHEBI:29105"/>
    </ligand>
</feature>
<evidence type="ECO:0000256" key="9">
    <source>
        <dbReference type="ARBA" id="ARBA00023242"/>
    </source>
</evidence>
<dbReference type="GO" id="GO:0000785">
    <property type="term" value="C:chromatin"/>
    <property type="evidence" value="ECO:0007669"/>
    <property type="project" value="TreeGrafter"/>
</dbReference>
<evidence type="ECO:0000259" key="13">
    <source>
        <dbReference type="PROSITE" id="PS51915"/>
    </source>
</evidence>
<dbReference type="FunFam" id="3.30.160.60:FF:000072">
    <property type="entry name" value="zinc finger protein 143 isoform X1"/>
    <property type="match status" value="1"/>
</dbReference>
<feature type="domain" description="C2H2-type" evidence="12">
    <location>
        <begin position="336"/>
        <end position="363"/>
    </location>
</feature>
<accession>A0A182RIX0</accession>
<keyword evidence="8" id="KW-0804">Transcription</keyword>
<feature type="domain" description="C2H2-type" evidence="12">
    <location>
        <begin position="364"/>
        <end position="391"/>
    </location>
</feature>
<dbReference type="FunFam" id="3.30.160.60:FF:000557">
    <property type="entry name" value="zinc finger and SCAN domain-containing protein 29"/>
    <property type="match status" value="1"/>
</dbReference>
<evidence type="ECO:0008006" key="15">
    <source>
        <dbReference type="Google" id="ProtNLM"/>
    </source>
</evidence>
<dbReference type="GO" id="GO:0008270">
    <property type="term" value="F:zinc ion binding"/>
    <property type="evidence" value="ECO:0007669"/>
    <property type="project" value="UniProtKB-UniRule"/>
</dbReference>
<sequence length="519" mass="59398">MDEEVLLPARCRCCLMEDSDMVYVFDTLDEFNTTISDLIARNGAIVISENDAFPKHICGNCLNDVAIAERFVLRCQKTNELLINLITKDAQISSEIAGLVIEDDTYADLDDENVSYELVPSEPQSPLFATETIVEENQSTDIFPQPHDAADNAIDAEITSPKTAGFLLCLEQQDDRIIEECTNETEQAHQLYNSDTVDENDFLYKEETIDPSDDLCDEIYEDQENGNTFEVIQTLDDANNDEIENESDADVIGTKNDFKYSCEQCGASFVTTKHYARHLLSHNIFACEECLKRYESSQALKSHQTRCLQTADQAKSVYSDQNVMFYADQRQQKKLFVCEYCDKRWISQSALTAHLRTHTGERPFGCRHCSKRFKTLAALDLHERRHSGTKPYSCSVCDKRFTESSNLKVHMRRHTNEKSHVCTVCNRAFARVFLLQLHMRTHTGEKPYECEICERKFSQQCDLTAHRRIHTGERPYACNICGKGFTKSNAVAQHLKIHQKHRLLEESVETMEEYIAEGS</sequence>
<dbReference type="STRING" id="62324.A0A182RIX0"/>
<dbReference type="GO" id="GO:0000978">
    <property type="term" value="F:RNA polymerase II cis-regulatory region sequence-specific DNA binding"/>
    <property type="evidence" value="ECO:0007669"/>
    <property type="project" value="TreeGrafter"/>
</dbReference>
<dbReference type="PROSITE" id="PS00028">
    <property type="entry name" value="ZINC_FINGER_C2H2_1"/>
    <property type="match status" value="7"/>
</dbReference>